<evidence type="ECO:0000259" key="6">
    <source>
        <dbReference type="SMART" id="SM00532"/>
    </source>
</evidence>
<keyword evidence="2" id="KW-0436">Ligase</keyword>
<evidence type="ECO:0000313" key="8">
    <source>
        <dbReference type="Proteomes" id="UP000789572"/>
    </source>
</evidence>
<sequence>MKKEEFIRLNKELIKNNSKLLANPRNAASGSLRTLVPLQNRNLHFFAYQLFFDNDRNSTYQSFNSQLECLQKLEELGFAVSPDYRSFTGIQEVKKFVEKQESKRDGLDFESDGVVIKVNDHSYYEKLEPVVLVGSRINKATLHNYAFIRNRALNIGDEVVIKKAGDVIPQ</sequence>
<dbReference type="SUPFAM" id="SSF50249">
    <property type="entry name" value="Nucleic acid-binding proteins"/>
    <property type="match status" value="1"/>
</dbReference>
<dbReference type="Gene3D" id="2.40.50.140">
    <property type="entry name" value="Nucleic acid-binding proteins"/>
    <property type="match status" value="1"/>
</dbReference>
<dbReference type="GO" id="GO:0003911">
    <property type="term" value="F:DNA ligase (NAD+) activity"/>
    <property type="evidence" value="ECO:0007669"/>
    <property type="project" value="UniProtKB-EC"/>
</dbReference>
<dbReference type="EMBL" id="CAJVPJ010004539">
    <property type="protein sequence ID" value="CAG8652998.1"/>
    <property type="molecule type" value="Genomic_DNA"/>
</dbReference>
<dbReference type="Pfam" id="PF01653">
    <property type="entry name" value="DNA_ligase_aden"/>
    <property type="match status" value="1"/>
</dbReference>
<evidence type="ECO:0000256" key="5">
    <source>
        <dbReference type="ARBA" id="ARBA00034005"/>
    </source>
</evidence>
<dbReference type="EC" id="6.5.1.2" evidence="1"/>
<comment type="caution">
    <text evidence="7">The sequence shown here is derived from an EMBL/GenBank/DDBJ whole genome shotgun (WGS) entry which is preliminary data.</text>
</comment>
<keyword evidence="8" id="KW-1185">Reference proteome</keyword>
<dbReference type="SUPFAM" id="SSF56091">
    <property type="entry name" value="DNA ligase/mRNA capping enzyme, catalytic domain"/>
    <property type="match status" value="1"/>
</dbReference>
<dbReference type="InterPro" id="IPR012340">
    <property type="entry name" value="NA-bd_OB-fold"/>
</dbReference>
<keyword evidence="4" id="KW-0520">NAD</keyword>
<comment type="catalytic activity">
    <reaction evidence="5">
        <text>NAD(+) + (deoxyribonucleotide)n-3'-hydroxyl + 5'-phospho-(deoxyribonucleotide)m = (deoxyribonucleotide)n+m + AMP + beta-nicotinamide D-nucleotide.</text>
        <dbReference type="EC" id="6.5.1.2"/>
    </reaction>
</comment>
<dbReference type="Gene3D" id="3.30.470.30">
    <property type="entry name" value="DNA ligase/mRNA capping enzyme"/>
    <property type="match status" value="1"/>
</dbReference>
<dbReference type="OrthoDB" id="446168at2759"/>
<dbReference type="Proteomes" id="UP000789572">
    <property type="component" value="Unassembled WGS sequence"/>
</dbReference>
<evidence type="ECO:0000256" key="2">
    <source>
        <dbReference type="ARBA" id="ARBA00022598"/>
    </source>
</evidence>
<proteinExistence type="predicted"/>
<reference evidence="7" key="1">
    <citation type="submission" date="2021-06" db="EMBL/GenBank/DDBJ databases">
        <authorList>
            <person name="Kallberg Y."/>
            <person name="Tangrot J."/>
            <person name="Rosling A."/>
        </authorList>
    </citation>
    <scope>NUCLEOTIDE SEQUENCE</scope>
    <source>
        <strain evidence="7">IA702</strain>
    </source>
</reference>
<evidence type="ECO:0000256" key="1">
    <source>
        <dbReference type="ARBA" id="ARBA00012722"/>
    </source>
</evidence>
<keyword evidence="3" id="KW-0235">DNA replication</keyword>
<evidence type="ECO:0000313" key="7">
    <source>
        <dbReference type="EMBL" id="CAG8652998.1"/>
    </source>
</evidence>
<accession>A0A9N9DTP9</accession>
<gene>
    <name evidence="7" type="ORF">POCULU_LOCUS10051</name>
</gene>
<dbReference type="InterPro" id="IPR013839">
    <property type="entry name" value="DNAligase_adenylation"/>
</dbReference>
<dbReference type="GO" id="GO:0006260">
    <property type="term" value="P:DNA replication"/>
    <property type="evidence" value="ECO:0007669"/>
    <property type="project" value="UniProtKB-KW"/>
</dbReference>
<dbReference type="InterPro" id="IPR013840">
    <property type="entry name" value="DNAligase_N"/>
</dbReference>
<evidence type="ECO:0000256" key="3">
    <source>
        <dbReference type="ARBA" id="ARBA00022705"/>
    </source>
</evidence>
<dbReference type="AlphaFoldDB" id="A0A9N9DTP9"/>
<feature type="domain" description="NAD-dependent DNA ligase N-terminal" evidence="6">
    <location>
        <begin position="1"/>
        <end position="170"/>
    </location>
</feature>
<dbReference type="SMART" id="SM00532">
    <property type="entry name" value="LIGANc"/>
    <property type="match status" value="1"/>
</dbReference>
<feature type="non-terminal residue" evidence="7">
    <location>
        <position position="1"/>
    </location>
</feature>
<dbReference type="GO" id="GO:0006281">
    <property type="term" value="P:DNA repair"/>
    <property type="evidence" value="ECO:0007669"/>
    <property type="project" value="InterPro"/>
</dbReference>
<organism evidence="7 8">
    <name type="scientific">Paraglomus occultum</name>
    <dbReference type="NCBI Taxonomy" id="144539"/>
    <lineage>
        <taxon>Eukaryota</taxon>
        <taxon>Fungi</taxon>
        <taxon>Fungi incertae sedis</taxon>
        <taxon>Mucoromycota</taxon>
        <taxon>Glomeromycotina</taxon>
        <taxon>Glomeromycetes</taxon>
        <taxon>Paraglomerales</taxon>
        <taxon>Paraglomeraceae</taxon>
        <taxon>Paraglomus</taxon>
    </lineage>
</organism>
<protein>
    <recommendedName>
        <fullName evidence="1">DNA ligase (NAD(+))</fullName>
        <ecNumber evidence="1">6.5.1.2</ecNumber>
    </recommendedName>
</protein>
<evidence type="ECO:0000256" key="4">
    <source>
        <dbReference type="ARBA" id="ARBA00023027"/>
    </source>
</evidence>
<name>A0A9N9DTP9_9GLOM</name>